<reference evidence="1 2" key="1">
    <citation type="submission" date="2023-07" db="EMBL/GenBank/DDBJ databases">
        <title>Functional and genomic diversity of the sorghum phyllosphere microbiome.</title>
        <authorList>
            <person name="Shade A."/>
        </authorList>
    </citation>
    <scope>NUCLEOTIDE SEQUENCE [LARGE SCALE GENOMIC DNA]</scope>
    <source>
        <strain evidence="1 2">SORGH_AS_0887</strain>
    </source>
</reference>
<comment type="caution">
    <text evidence="1">The sequence shown here is derived from an EMBL/GenBank/DDBJ whole genome shotgun (WGS) entry which is preliminary data.</text>
</comment>
<dbReference type="RefSeq" id="WP_307004278.1">
    <property type="nucleotide sequence ID" value="NZ_JAUTBK010000002.1"/>
</dbReference>
<dbReference type="Proteomes" id="UP001233360">
    <property type="component" value="Unassembled WGS sequence"/>
</dbReference>
<evidence type="ECO:0008006" key="3">
    <source>
        <dbReference type="Google" id="ProtNLM"/>
    </source>
</evidence>
<evidence type="ECO:0000313" key="1">
    <source>
        <dbReference type="EMBL" id="MDQ1209782.1"/>
    </source>
</evidence>
<sequence>MLTPPRFVVLDDKPDHLTPIIEAFTSIGTSCIGIPYDGETDQHLSIDFYKGVRGFFIDLNLSGGSIGKNQHYAEIVRILETVITKNNGPFILILWTDNPTECPDLKVYIEESIETGYEHCKPLLIESLSKTDYINTFKEDPNFGKILPGKEDEFKTIIQNFFISCPQIATLFDWESKVFDAVNQTLIELINLIPENKRNFTDYPNEIDKVLSCITRDTVGKTHVVTDPKKAFNIAVAPILVDKILNDHPSQDNIQFWNNAITQVKTATIDSEESIGKFNKMLHLAVTNNESMGPYDWGSVIEIPSNIYTDQYCKETFGFSKKQLAKEVFCFNDEQDLVPILVRIGASCDYAQNKEGPIPYVFGFRVNSRKYKCREIDFANPELKFKSKKISDWASPLFYYEGLDQTRIQPFHLVLNLQLIITAVKGKFDTYTTVYRIREQLLNQIILRTANFSSRLGITELILS</sequence>
<organism evidence="1 2">
    <name type="scientific">Acinetobacter baylyi</name>
    <dbReference type="NCBI Taxonomy" id="202950"/>
    <lineage>
        <taxon>Bacteria</taxon>
        <taxon>Pseudomonadati</taxon>
        <taxon>Pseudomonadota</taxon>
        <taxon>Gammaproteobacteria</taxon>
        <taxon>Moraxellales</taxon>
        <taxon>Moraxellaceae</taxon>
        <taxon>Acinetobacter</taxon>
    </lineage>
</organism>
<accession>A0ABU0UYZ7</accession>
<dbReference type="EMBL" id="JAUTBK010000002">
    <property type="protein sequence ID" value="MDQ1209782.1"/>
    <property type="molecule type" value="Genomic_DNA"/>
</dbReference>
<name>A0ABU0UYZ7_ACIBI</name>
<proteinExistence type="predicted"/>
<evidence type="ECO:0000313" key="2">
    <source>
        <dbReference type="Proteomes" id="UP001233360"/>
    </source>
</evidence>
<keyword evidence="2" id="KW-1185">Reference proteome</keyword>
<gene>
    <name evidence="1" type="ORF">QE380_002705</name>
</gene>
<protein>
    <recommendedName>
        <fullName evidence="3">Response receiver domain-containing protein</fullName>
    </recommendedName>
</protein>